<keyword evidence="5 6" id="KW-0472">Membrane</keyword>
<accession>A0A4V6D2Y5</accession>
<evidence type="ECO:0000256" key="4">
    <source>
        <dbReference type="ARBA" id="ARBA00022989"/>
    </source>
</evidence>
<comment type="subcellular location">
    <subcellularLocation>
        <location evidence="1">Membrane</location>
        <topology evidence="1">Multi-pass membrane protein</topology>
    </subcellularLocation>
</comment>
<dbReference type="Gramene" id="TKW00466">
    <property type="protein sequence ID" value="TKW00466"/>
    <property type="gene ID" value="SEVIR_8G110800v2"/>
</dbReference>
<feature type="domain" description="Amino acid transporter transmembrane" evidence="7">
    <location>
        <begin position="83"/>
        <end position="466"/>
    </location>
</feature>
<dbReference type="EMBL" id="CM016559">
    <property type="protein sequence ID" value="TKW00466.1"/>
    <property type="molecule type" value="Genomic_DNA"/>
</dbReference>
<dbReference type="SMR" id="A0A4V6D2Y5"/>
<feature type="transmembrane region" description="Helical" evidence="6">
    <location>
        <begin position="200"/>
        <end position="221"/>
    </location>
</feature>
<dbReference type="OMA" id="AICYTVC"/>
<dbReference type="PANTHER" id="PTHR22950">
    <property type="entry name" value="AMINO ACID TRANSPORTER"/>
    <property type="match status" value="1"/>
</dbReference>
<dbReference type="GO" id="GO:0005774">
    <property type="term" value="C:vacuolar membrane"/>
    <property type="evidence" value="ECO:0007669"/>
    <property type="project" value="TreeGrafter"/>
</dbReference>
<feature type="transmembrane region" description="Helical" evidence="6">
    <location>
        <begin position="386"/>
        <end position="407"/>
    </location>
</feature>
<keyword evidence="3" id="KW-0813">Transport</keyword>
<evidence type="ECO:0000256" key="6">
    <source>
        <dbReference type="SAM" id="Phobius"/>
    </source>
</evidence>
<organism evidence="8 9">
    <name type="scientific">Setaria viridis</name>
    <name type="common">Green bristlegrass</name>
    <name type="synonym">Setaria italica subsp. viridis</name>
    <dbReference type="NCBI Taxonomy" id="4556"/>
    <lineage>
        <taxon>Eukaryota</taxon>
        <taxon>Viridiplantae</taxon>
        <taxon>Streptophyta</taxon>
        <taxon>Embryophyta</taxon>
        <taxon>Tracheophyta</taxon>
        <taxon>Spermatophyta</taxon>
        <taxon>Magnoliopsida</taxon>
        <taxon>Liliopsida</taxon>
        <taxon>Poales</taxon>
        <taxon>Poaceae</taxon>
        <taxon>PACMAD clade</taxon>
        <taxon>Panicoideae</taxon>
        <taxon>Panicodae</taxon>
        <taxon>Paniceae</taxon>
        <taxon>Cenchrinae</taxon>
        <taxon>Setaria</taxon>
    </lineage>
</organism>
<dbReference type="Proteomes" id="UP000298652">
    <property type="component" value="Chromosome 8"/>
</dbReference>
<feature type="transmembrane region" description="Helical" evidence="6">
    <location>
        <begin position="159"/>
        <end position="180"/>
    </location>
</feature>
<keyword evidence="3" id="KW-0029">Amino-acid transport</keyword>
<dbReference type="AlphaFoldDB" id="A0A4V6D2Y5"/>
<evidence type="ECO:0000256" key="1">
    <source>
        <dbReference type="ARBA" id="ARBA00004141"/>
    </source>
</evidence>
<feature type="transmembrane region" description="Helical" evidence="6">
    <location>
        <begin position="348"/>
        <end position="366"/>
    </location>
</feature>
<evidence type="ECO:0000256" key="2">
    <source>
        <dbReference type="ARBA" id="ARBA00022692"/>
    </source>
</evidence>
<feature type="transmembrane region" description="Helical" evidence="6">
    <location>
        <begin position="413"/>
        <end position="435"/>
    </location>
</feature>
<dbReference type="Pfam" id="PF01490">
    <property type="entry name" value="Aa_trans"/>
    <property type="match status" value="1"/>
</dbReference>
<proteinExistence type="predicted"/>
<dbReference type="GO" id="GO:0015179">
    <property type="term" value="F:L-amino acid transmembrane transporter activity"/>
    <property type="evidence" value="ECO:0007669"/>
    <property type="project" value="TreeGrafter"/>
</dbReference>
<dbReference type="PANTHER" id="PTHR22950:SF696">
    <property type="entry name" value="AMINO ACID TRANSPORTER TRANSMEMBRANE DOMAIN-CONTAINING PROTEIN"/>
    <property type="match status" value="1"/>
</dbReference>
<keyword evidence="2 6" id="KW-0812">Transmembrane</keyword>
<feature type="transmembrane region" description="Helical" evidence="6">
    <location>
        <begin position="304"/>
        <end position="328"/>
    </location>
</feature>
<name>A0A4V6D2Y5_SETVI</name>
<evidence type="ECO:0000313" key="9">
    <source>
        <dbReference type="Proteomes" id="UP000298652"/>
    </source>
</evidence>
<evidence type="ECO:0000259" key="7">
    <source>
        <dbReference type="Pfam" id="PF01490"/>
    </source>
</evidence>
<feature type="transmembrane region" description="Helical" evidence="6">
    <location>
        <begin position="115"/>
        <end position="138"/>
    </location>
</feature>
<dbReference type="InterPro" id="IPR013057">
    <property type="entry name" value="AA_transpt_TM"/>
</dbReference>
<feature type="transmembrane region" description="Helical" evidence="6">
    <location>
        <begin position="228"/>
        <end position="251"/>
    </location>
</feature>
<evidence type="ECO:0000256" key="3">
    <source>
        <dbReference type="ARBA" id="ARBA00022970"/>
    </source>
</evidence>
<feature type="transmembrane region" description="Helical" evidence="6">
    <location>
        <begin position="271"/>
        <end position="292"/>
    </location>
</feature>
<protein>
    <recommendedName>
        <fullName evidence="7">Amino acid transporter transmembrane domain-containing protein</fullName>
    </recommendedName>
</protein>
<gene>
    <name evidence="8" type="ORF">SEVIR_8G110800v2</name>
</gene>
<evidence type="ECO:0000256" key="5">
    <source>
        <dbReference type="ARBA" id="ARBA00023136"/>
    </source>
</evidence>
<evidence type="ECO:0000313" key="8">
    <source>
        <dbReference type="EMBL" id="TKW00466.1"/>
    </source>
</evidence>
<keyword evidence="9" id="KW-1185">Reference proteome</keyword>
<keyword evidence="4 6" id="KW-1133">Transmembrane helix</keyword>
<reference evidence="8" key="1">
    <citation type="submission" date="2019-03" db="EMBL/GenBank/DDBJ databases">
        <title>WGS assembly of Setaria viridis.</title>
        <authorList>
            <person name="Huang P."/>
            <person name="Jenkins J."/>
            <person name="Grimwood J."/>
            <person name="Barry K."/>
            <person name="Healey A."/>
            <person name="Mamidi S."/>
            <person name="Sreedasyam A."/>
            <person name="Shu S."/>
            <person name="Feldman M."/>
            <person name="Wu J."/>
            <person name="Yu Y."/>
            <person name="Chen C."/>
            <person name="Johnson J."/>
            <person name="Rokhsar D."/>
            <person name="Baxter I."/>
            <person name="Schmutz J."/>
            <person name="Brutnell T."/>
            <person name="Kellogg E."/>
        </authorList>
    </citation>
    <scope>NUCLEOTIDE SEQUENCE [LARGE SCALE GENOMIC DNA]</scope>
</reference>
<feature type="transmembrane region" description="Helical" evidence="6">
    <location>
        <begin position="447"/>
        <end position="466"/>
    </location>
</feature>
<sequence length="482" mass="50811">MASPWCWSSLCPKPNKQVASESVHGAQLALQRLGRRRCGTCDDDVEAGEPCKCGGKEAVAGEAGGRVAAVEVNNGEEGHSKPNSSFAHSVINMVGMLIGLGQLSTPYALENGGWASVFLLIGLGVMCCYTAHIIGKCLDEDSGSKTYQDIGERAFGVRGRAVASVFIYLEIFFALVSYTISLSDNLPLVFAGAHLRLPWLRLTTTQLLTAIAVLLALPSLWLRDLSSISFLSLGGIVMSLLIFSSVVFTAALGGGGVNMGQHIPVLRLERIPAVSGLYMFSYAGHIVFPNIYTAMKDPSSFTKVTVTSFAVVTALYVALALVGASLFGPAVSSQVTLSMPPRLAATKVALWATVLTPVTKYALEFAPLAVQLQRRLPAAMGARARLLVRGGVGSAALLLILALALAVPYFEHVLSLTGSLVSVAICVVFPCAFYLRICWGRVSRPAVALNVGMMVAGVVLAVVGTVSSAKSLVQRIQRGHAA</sequence>